<dbReference type="InterPro" id="IPR047659">
    <property type="entry name" value="T7SS_assoc"/>
</dbReference>
<reference evidence="1 2" key="1">
    <citation type="submission" date="2020-08" db="EMBL/GenBank/DDBJ databases">
        <title>Sequencing the genomes of 1000 actinobacteria strains.</title>
        <authorList>
            <person name="Klenk H.-P."/>
        </authorList>
    </citation>
    <scope>NUCLEOTIDE SEQUENCE [LARGE SCALE GENOMIC DNA]</scope>
    <source>
        <strain evidence="1 2">DSM 45486</strain>
    </source>
</reference>
<keyword evidence="2" id="KW-1185">Reference proteome</keyword>
<dbReference type="RefSeq" id="WP_184920761.1">
    <property type="nucleotide sequence ID" value="NZ_JACHMO010000001.1"/>
</dbReference>
<evidence type="ECO:0000313" key="1">
    <source>
        <dbReference type="EMBL" id="MBB5803417.1"/>
    </source>
</evidence>
<dbReference type="NCBIfam" id="NF033532">
    <property type="entry name" value="lone7para_assoc"/>
    <property type="match status" value="1"/>
</dbReference>
<accession>A0A7W9HJG8</accession>
<dbReference type="AlphaFoldDB" id="A0A7W9HJG8"/>
<organism evidence="1 2">
    <name type="scientific">Saccharothrix ecbatanensis</name>
    <dbReference type="NCBI Taxonomy" id="1105145"/>
    <lineage>
        <taxon>Bacteria</taxon>
        <taxon>Bacillati</taxon>
        <taxon>Actinomycetota</taxon>
        <taxon>Actinomycetes</taxon>
        <taxon>Pseudonocardiales</taxon>
        <taxon>Pseudonocardiaceae</taxon>
        <taxon>Saccharothrix</taxon>
    </lineage>
</organism>
<name>A0A7W9HJG8_9PSEU</name>
<proteinExistence type="predicted"/>
<evidence type="ECO:0008006" key="3">
    <source>
        <dbReference type="Google" id="ProtNLM"/>
    </source>
</evidence>
<dbReference type="EMBL" id="JACHMO010000001">
    <property type="protein sequence ID" value="MBB5803417.1"/>
    <property type="molecule type" value="Genomic_DNA"/>
</dbReference>
<evidence type="ECO:0000313" key="2">
    <source>
        <dbReference type="Proteomes" id="UP000552097"/>
    </source>
</evidence>
<dbReference type="Proteomes" id="UP000552097">
    <property type="component" value="Unassembled WGS sequence"/>
</dbReference>
<protein>
    <recommendedName>
        <fullName evidence="3">Type VII secretion system-associated protein</fullName>
    </recommendedName>
</protein>
<gene>
    <name evidence="1" type="ORF">F4560_003185</name>
</gene>
<comment type="caution">
    <text evidence="1">The sequence shown here is derived from an EMBL/GenBank/DDBJ whole genome shotgun (WGS) entry which is preliminary data.</text>
</comment>
<sequence>MDHTSSPAEPGDWAVLVDPEWRPRFPDEQPPAEAMVGGWPLDEEGNLGLFQPNPDFVPAGDASPTDPVDAVLRLVARGEADVDALIPTIRNAVLEVAVSDDGQLMIGAAPDGVPCVAVATAAVHRKRVGTEHWGQVTADDLVQVLPEGTDILLNPDGQASLRLVASALRAHVEQDPGGR</sequence>